<dbReference type="Pfam" id="PF01551">
    <property type="entry name" value="Peptidase_M23"/>
    <property type="match status" value="1"/>
</dbReference>
<keyword evidence="3" id="KW-1185">Reference proteome</keyword>
<gene>
    <name evidence="2" type="ORF">SAMN02745121_05821</name>
</gene>
<dbReference type="RefSeq" id="WP_096327427.1">
    <property type="nucleotide sequence ID" value="NZ_FOMX01000021.1"/>
</dbReference>
<dbReference type="Proteomes" id="UP000199400">
    <property type="component" value="Unassembled WGS sequence"/>
</dbReference>
<dbReference type="CDD" id="cd12797">
    <property type="entry name" value="M23_peptidase"/>
    <property type="match status" value="1"/>
</dbReference>
<feature type="domain" description="M23ase beta-sheet core" evidence="1">
    <location>
        <begin position="559"/>
        <end position="639"/>
    </location>
</feature>
<organism evidence="2 3">
    <name type="scientific">Nannocystis exedens</name>
    <dbReference type="NCBI Taxonomy" id="54"/>
    <lineage>
        <taxon>Bacteria</taxon>
        <taxon>Pseudomonadati</taxon>
        <taxon>Myxococcota</taxon>
        <taxon>Polyangia</taxon>
        <taxon>Nannocystales</taxon>
        <taxon>Nannocystaceae</taxon>
        <taxon>Nannocystis</taxon>
    </lineage>
</organism>
<dbReference type="InterPro" id="IPR016047">
    <property type="entry name" value="M23ase_b-sheet_dom"/>
</dbReference>
<evidence type="ECO:0000313" key="3">
    <source>
        <dbReference type="Proteomes" id="UP000199400"/>
    </source>
</evidence>
<reference evidence="3" key="1">
    <citation type="submission" date="2016-10" db="EMBL/GenBank/DDBJ databases">
        <authorList>
            <person name="Varghese N."/>
            <person name="Submissions S."/>
        </authorList>
    </citation>
    <scope>NUCLEOTIDE SEQUENCE [LARGE SCALE GENOMIC DNA]</scope>
    <source>
        <strain evidence="3">ATCC 25963</strain>
    </source>
</reference>
<dbReference type="GO" id="GO:0004222">
    <property type="term" value="F:metalloendopeptidase activity"/>
    <property type="evidence" value="ECO:0007669"/>
    <property type="project" value="TreeGrafter"/>
</dbReference>
<proteinExistence type="predicted"/>
<dbReference type="AlphaFoldDB" id="A0A1I2E016"/>
<evidence type="ECO:0000259" key="1">
    <source>
        <dbReference type="Pfam" id="PF01551"/>
    </source>
</evidence>
<dbReference type="EMBL" id="FOMX01000021">
    <property type="protein sequence ID" value="SFE85923.1"/>
    <property type="molecule type" value="Genomic_DNA"/>
</dbReference>
<dbReference type="InterPro" id="IPR011055">
    <property type="entry name" value="Dup_hybrid_motif"/>
</dbReference>
<evidence type="ECO:0000313" key="2">
    <source>
        <dbReference type="EMBL" id="SFE85923.1"/>
    </source>
</evidence>
<accession>A0A1I2E016</accession>
<dbReference type="PANTHER" id="PTHR21666">
    <property type="entry name" value="PEPTIDASE-RELATED"/>
    <property type="match status" value="1"/>
</dbReference>
<dbReference type="PANTHER" id="PTHR21666:SF270">
    <property type="entry name" value="MUREIN HYDROLASE ACTIVATOR ENVC"/>
    <property type="match status" value="1"/>
</dbReference>
<name>A0A1I2E016_9BACT</name>
<dbReference type="SUPFAM" id="SSF51261">
    <property type="entry name" value="Duplicated hybrid motif"/>
    <property type="match status" value="1"/>
</dbReference>
<dbReference type="InterPro" id="IPR050570">
    <property type="entry name" value="Cell_wall_metabolism_enzyme"/>
</dbReference>
<dbReference type="Gene3D" id="2.70.70.10">
    <property type="entry name" value="Glucose Permease (Domain IIA)"/>
    <property type="match status" value="1"/>
</dbReference>
<protein>
    <submittedName>
        <fullName evidence="2">Peptidase family M23</fullName>
    </submittedName>
</protein>
<sequence>MPIESTDAIKGAPLPIEFVIEPFEDGKVRCLRVAPPTNKEPERAKLHFWSWIDNNTAKTFTLKAIEVSFPGSAQASKTFQRALKLGPGRTRVQLAPDEWVALQDIPSTVKVTLLFEGGEPPVFRVWPLAAHNVSYSFFVRPEADPELGECVLLREHGGETQYFGHDVNVLGWRADGTLSSYRTDRKQNDDYFGWGRPVYAMADGVVVHAQDDSEDNLEAGNRTFYAKDGEFFSAYEIDAVAVASLADDKEALSRMLVAVVTEANVMRLIALEQTKDGDKLSLLADVPGGPADQVSVARLSKTTAVTASLRGASARLQLWQLPAGSAALTAQGSMNLPGVAEVKVVGLKPNRALVVARTASQKMTVQVWGIHDGQFSAAPMASATDVCAGAFDVLAVEEGARAVTAARQPGGQLKVIVWEFKPDIIAGVLIEREGQAVAGEVSEVSLSAMEKDDLVSTAVRRQADGALELITWQLGAAGQIVQRGSVALGDGEGVQAAGNFHKSSVATAFRTKAGTLRILSHGVEQDGATGPVTYTLPNVQDRGPVGPIAIDIVPTQMRTLVTAVREATGRLAVALWQHTDNNCVWILHGEEVVQYAHLKHGSVPKALLTGKYPAVKRGDPIGAIGNSGASGGPHLHIHAQRILPKFTNDLDGLRDKIVAADARGIGPFRPLQFHGVQGMKHAGVKQGVAQTNPLSPFSGHGAAFDAYVVWPWIGAHPNCGALCGKIGQIADEIATLEGDLQLEPAPSPGQKAAIYAQMGKLKSQLAQLKAKALALGCSCSA</sequence>